<evidence type="ECO:0000256" key="1">
    <source>
        <dbReference type="SAM" id="Phobius"/>
    </source>
</evidence>
<evidence type="ECO:0000259" key="2">
    <source>
        <dbReference type="Pfam" id="PF09990"/>
    </source>
</evidence>
<proteinExistence type="predicted"/>
<dbReference type="Gene3D" id="2.60.120.560">
    <property type="entry name" value="Exo-inulinase, domain 1"/>
    <property type="match status" value="1"/>
</dbReference>
<keyword evidence="1" id="KW-0812">Transmembrane</keyword>
<reference evidence="3 6" key="2">
    <citation type="submission" date="2016-11" db="EMBL/GenBank/DDBJ databases">
        <title>Genomic analysis of Caldithrix abyssi and proposal of a novel bacterial phylum Caldithrichaeota.</title>
        <authorList>
            <person name="Kublanov I."/>
            <person name="Sigalova O."/>
            <person name="Gavrilov S."/>
            <person name="Lebedinsky A."/>
            <person name="Ivanova N."/>
            <person name="Daum C."/>
            <person name="Reddy T."/>
            <person name="Klenk H.P."/>
            <person name="Goker M."/>
            <person name="Reva O."/>
            <person name="Miroshnichenko M."/>
            <person name="Kyprides N."/>
            <person name="Woyke T."/>
            <person name="Gelfand M."/>
        </authorList>
    </citation>
    <scope>NUCLEOTIDE SEQUENCE [LARGE SCALE GENOMIC DNA]</scope>
    <source>
        <strain evidence="3 6">LF13</strain>
    </source>
</reference>
<reference evidence="4 5" key="1">
    <citation type="submission" date="2011-09" db="EMBL/GenBank/DDBJ databases">
        <title>The permanent draft genome of Caldithrix abyssi DSM 13497.</title>
        <authorList>
            <consortium name="US DOE Joint Genome Institute (JGI-PGF)"/>
            <person name="Lucas S."/>
            <person name="Han J."/>
            <person name="Lapidus A."/>
            <person name="Bruce D."/>
            <person name="Goodwin L."/>
            <person name="Pitluck S."/>
            <person name="Peters L."/>
            <person name="Kyrpides N."/>
            <person name="Mavromatis K."/>
            <person name="Ivanova N."/>
            <person name="Mikhailova N."/>
            <person name="Chertkov O."/>
            <person name="Detter J.C."/>
            <person name="Tapia R."/>
            <person name="Han C."/>
            <person name="Land M."/>
            <person name="Hauser L."/>
            <person name="Markowitz V."/>
            <person name="Cheng J.-F."/>
            <person name="Hugenholtz P."/>
            <person name="Woyke T."/>
            <person name="Wu D."/>
            <person name="Spring S."/>
            <person name="Brambilla E."/>
            <person name="Klenk H.-P."/>
            <person name="Eisen J.A."/>
        </authorList>
    </citation>
    <scope>NUCLEOTIDE SEQUENCE [LARGE SCALE GENOMIC DNA]</scope>
    <source>
        <strain evidence="4 5">DSM 13497</strain>
    </source>
</reference>
<keyword evidence="1" id="KW-1133">Transmembrane helix</keyword>
<dbReference type="Proteomes" id="UP000183868">
    <property type="component" value="Chromosome"/>
</dbReference>
<dbReference type="eggNOG" id="COG4244">
    <property type="taxonomic scope" value="Bacteria"/>
</dbReference>
<evidence type="ECO:0000313" key="3">
    <source>
        <dbReference type="EMBL" id="APF20898.1"/>
    </source>
</evidence>
<protein>
    <submittedName>
        <fullName evidence="3">Putative membrane protein</fullName>
    </submittedName>
</protein>
<dbReference type="KEGG" id="caby:Cabys_4153"/>
<feature type="transmembrane region" description="Helical" evidence="1">
    <location>
        <begin position="113"/>
        <end position="131"/>
    </location>
</feature>
<organism evidence="4 5">
    <name type="scientific">Caldithrix abyssi DSM 13497</name>
    <dbReference type="NCBI Taxonomy" id="880073"/>
    <lineage>
        <taxon>Bacteria</taxon>
        <taxon>Pseudomonadati</taxon>
        <taxon>Calditrichota</taxon>
        <taxon>Calditrichia</taxon>
        <taxon>Calditrichales</taxon>
        <taxon>Calditrichaceae</taxon>
        <taxon>Caldithrix</taxon>
    </lineage>
</organism>
<dbReference type="STRING" id="880073.Cabys_4153"/>
<dbReference type="Proteomes" id="UP000004671">
    <property type="component" value="Chromosome"/>
</dbReference>
<gene>
    <name evidence="3" type="ORF">Cabys_4153</name>
    <name evidence="4" type="ORF">Calab_1008</name>
</gene>
<evidence type="ECO:0000313" key="6">
    <source>
        <dbReference type="Proteomes" id="UP000183868"/>
    </source>
</evidence>
<dbReference type="Pfam" id="PF09990">
    <property type="entry name" value="DUF2231"/>
    <property type="match status" value="1"/>
</dbReference>
<feature type="transmembrane region" description="Helical" evidence="1">
    <location>
        <begin position="47"/>
        <end position="64"/>
    </location>
</feature>
<evidence type="ECO:0000313" key="4">
    <source>
        <dbReference type="EMBL" id="EHO40642.1"/>
    </source>
</evidence>
<dbReference type="PaxDb" id="880073-Calab_1008"/>
<keyword evidence="1" id="KW-0472">Membrane</keyword>
<dbReference type="OrthoDB" id="9792840at2"/>
<dbReference type="EMBL" id="CM001402">
    <property type="protein sequence ID" value="EHO40642.1"/>
    <property type="molecule type" value="Genomic_DNA"/>
</dbReference>
<dbReference type="InterPro" id="IPR019251">
    <property type="entry name" value="DUF2231_TM"/>
</dbReference>
<sequence>MNLIPEWMSNVHPLIVHFPIALLVIAVLTDFIAIILKRFGWLKPAALWLYVLGALGTIGAYFSGKQAADVVNIPPQAYSVISVHADLALYTMLFFSIYAALRLFFARKKWDQKLVFSLVLFVVAAGGLGLVQQTAERGGELVFRFGVGANALVTVDEKPAQKQKGAANIEVEENGSWFWQANEKAALQFRQNFQLIKGRWDDLILQGAQTENNQSALNIQINTKKTVVFAFGPKLKNVQVSAQVRLADFNGRFLLAHHILQPNTYDFLAIENKTVRLGRLEKGKEKIFDTGALELTPELTLKVVSSKGHYRGYVNGRLIVHGHGSDLKSGQTGFALLGSGQLQIKSIKVVSLDEGPPMMHMEMQNMPQEKKSSGHGHQKMNQDY</sequence>
<feature type="domain" description="DUF2231" evidence="2">
    <location>
        <begin position="10"/>
        <end position="149"/>
    </location>
</feature>
<feature type="transmembrane region" description="Helical" evidence="1">
    <location>
        <begin position="15"/>
        <end position="35"/>
    </location>
</feature>
<accession>H1XVR5</accession>
<dbReference type="HOGENOM" id="CLU_719024_0_0_0"/>
<name>H1XVR5_CALAY</name>
<dbReference type="RefSeq" id="WP_006927667.1">
    <property type="nucleotide sequence ID" value="NZ_CM001402.1"/>
</dbReference>
<dbReference type="AlphaFoldDB" id="H1XVR5"/>
<feature type="transmembrane region" description="Helical" evidence="1">
    <location>
        <begin position="76"/>
        <end position="101"/>
    </location>
</feature>
<dbReference type="EMBL" id="CP018099">
    <property type="protein sequence ID" value="APF20898.1"/>
    <property type="molecule type" value="Genomic_DNA"/>
</dbReference>
<keyword evidence="5" id="KW-1185">Reference proteome</keyword>
<evidence type="ECO:0000313" key="5">
    <source>
        <dbReference type="Proteomes" id="UP000004671"/>
    </source>
</evidence>
<dbReference type="InParanoid" id="H1XVR5"/>